<evidence type="ECO:0000256" key="9">
    <source>
        <dbReference type="PIRSR" id="PIRSR617736-1"/>
    </source>
</evidence>
<dbReference type="EMBL" id="CP006569">
    <property type="protein sequence ID" value="AHF77384.1"/>
    <property type="molecule type" value="Genomic_DNA"/>
</dbReference>
<dbReference type="RefSeq" id="WP_025422524.1">
    <property type="nucleotide sequence ID" value="NZ_CP006569.1"/>
</dbReference>
<reference evidence="13 14" key="1">
    <citation type="journal article" date="2014" name="Genome Biol. Evol.">
        <title>Genome degeneration and adaptation in a nascent stage of symbiosis.</title>
        <authorList>
            <person name="Oakeson K.F."/>
            <person name="Gil R."/>
            <person name="Clayton A.L."/>
            <person name="Dunn D.M."/>
            <person name="von Niederhausern A.C."/>
            <person name="Hamil C."/>
            <person name="Aoyagi A."/>
            <person name="Duval B."/>
            <person name="Baca A."/>
            <person name="Silva F.J."/>
            <person name="Vallier A."/>
            <person name="Jackson D.G."/>
            <person name="Latorre A."/>
            <person name="Weiss R.B."/>
            <person name="Heddi A."/>
            <person name="Moya A."/>
            <person name="Dale C."/>
        </authorList>
    </citation>
    <scope>NUCLEOTIDE SEQUENCE [LARGE SCALE GENOMIC DNA]</scope>
    <source>
        <strain evidence="13 14">HS1</strain>
    </source>
</reference>
<evidence type="ECO:0000256" key="3">
    <source>
        <dbReference type="ARBA" id="ARBA00012744"/>
    </source>
</evidence>
<dbReference type="InterPro" id="IPR017853">
    <property type="entry name" value="GH"/>
</dbReference>
<feature type="active site" description="Nucleophile" evidence="9 11">
    <location>
        <position position="348"/>
    </location>
</feature>
<dbReference type="Proteomes" id="UP000019028">
    <property type="component" value="Chromosome"/>
</dbReference>
<dbReference type="InterPro" id="IPR018120">
    <property type="entry name" value="Glyco_hydro_1_AS"/>
</dbReference>
<dbReference type="GO" id="GO:0008422">
    <property type="term" value="F:beta-glucosidase activity"/>
    <property type="evidence" value="ECO:0007669"/>
    <property type="project" value="UniProtKB-EC"/>
</dbReference>
<proteinExistence type="inferred from homology"/>
<keyword evidence="5" id="KW-0136">Cellulose degradation</keyword>
<dbReference type="NCBIfam" id="TIGR03356">
    <property type="entry name" value="BGL"/>
    <property type="match status" value="1"/>
</dbReference>
<dbReference type="HOGENOM" id="CLU_001859_1_3_6"/>
<evidence type="ECO:0000256" key="7">
    <source>
        <dbReference type="ARBA" id="ARBA00023295"/>
    </source>
</evidence>
<dbReference type="InterPro" id="IPR017736">
    <property type="entry name" value="Glyco_hydro_1_beta-glucosidase"/>
</dbReference>
<evidence type="ECO:0000256" key="2">
    <source>
        <dbReference type="ARBA" id="ARBA00010838"/>
    </source>
</evidence>
<protein>
    <recommendedName>
        <fullName evidence="3 12">Beta-glucosidase</fullName>
        <ecNumber evidence="3 12">3.2.1.21</ecNumber>
    </recommendedName>
</protein>
<feature type="binding site" evidence="10">
    <location>
        <position position="290"/>
    </location>
    <ligand>
        <name>substrate</name>
    </ligand>
</feature>
<dbReference type="PANTHER" id="PTHR10353:SF36">
    <property type="entry name" value="LP05116P"/>
    <property type="match status" value="1"/>
</dbReference>
<dbReference type="Gene3D" id="3.20.20.80">
    <property type="entry name" value="Glycosidases"/>
    <property type="match status" value="1"/>
</dbReference>
<evidence type="ECO:0000313" key="14">
    <source>
        <dbReference type="Proteomes" id="UP000019028"/>
    </source>
</evidence>
<evidence type="ECO:0000256" key="1">
    <source>
        <dbReference type="ARBA" id="ARBA00000448"/>
    </source>
</evidence>
<comment type="similarity">
    <text evidence="2 12">Belongs to the glycosyl hydrolase 1 family.</text>
</comment>
<feature type="binding site" evidence="10">
    <location>
        <position position="395"/>
    </location>
    <ligand>
        <name>substrate</name>
    </ligand>
</feature>
<dbReference type="GO" id="GO:0005829">
    <property type="term" value="C:cytosol"/>
    <property type="evidence" value="ECO:0007669"/>
    <property type="project" value="TreeGrafter"/>
</dbReference>
<evidence type="ECO:0000256" key="8">
    <source>
        <dbReference type="ARBA" id="ARBA00023326"/>
    </source>
</evidence>
<name>W0HUE2_9GAMM</name>
<evidence type="ECO:0000256" key="10">
    <source>
        <dbReference type="PIRSR" id="PIRSR617736-2"/>
    </source>
</evidence>
<dbReference type="EC" id="3.2.1.21" evidence="3 12"/>
<feature type="binding site" evidence="10">
    <location>
        <begin position="402"/>
        <end position="403"/>
    </location>
    <ligand>
        <name>substrate</name>
    </ligand>
</feature>
<dbReference type="PROSITE" id="PS00572">
    <property type="entry name" value="GLYCOSYL_HYDROL_F1_1"/>
    <property type="match status" value="1"/>
</dbReference>
<feature type="active site" description="Proton donor" evidence="9">
    <location>
        <position position="165"/>
    </location>
</feature>
<feature type="binding site" evidence="10">
    <location>
        <position position="19"/>
    </location>
    <ligand>
        <name>substrate</name>
    </ligand>
</feature>
<dbReference type="AlphaFoldDB" id="W0HUE2"/>
<dbReference type="Pfam" id="PF00232">
    <property type="entry name" value="Glyco_hydro_1"/>
    <property type="match status" value="1"/>
</dbReference>
<dbReference type="InterPro" id="IPR001360">
    <property type="entry name" value="Glyco_hydro_1"/>
</dbReference>
<dbReference type="PROSITE" id="PS00653">
    <property type="entry name" value="GLYCOSYL_HYDROL_F1_2"/>
    <property type="match status" value="1"/>
</dbReference>
<feature type="binding site" evidence="10">
    <location>
        <position position="164"/>
    </location>
    <ligand>
        <name>substrate</name>
    </ligand>
</feature>
<dbReference type="FunFam" id="3.20.20.80:FF:000004">
    <property type="entry name" value="Beta-glucosidase 6-phospho-beta-glucosidase"/>
    <property type="match status" value="1"/>
</dbReference>
<feature type="binding site" evidence="10">
    <location>
        <position position="120"/>
    </location>
    <ligand>
        <name>substrate</name>
    </ligand>
</feature>
<organism evidence="13 14">
    <name type="scientific">Sodalis praecaptivus</name>
    <dbReference type="NCBI Taxonomy" id="1239307"/>
    <lineage>
        <taxon>Bacteria</taxon>
        <taxon>Pseudomonadati</taxon>
        <taxon>Pseudomonadota</taxon>
        <taxon>Gammaproteobacteria</taxon>
        <taxon>Enterobacterales</taxon>
        <taxon>Bruguierivoracaceae</taxon>
        <taxon>Sodalis</taxon>
    </lineage>
</organism>
<keyword evidence="6" id="KW-0119">Carbohydrate metabolism</keyword>
<evidence type="ECO:0000256" key="5">
    <source>
        <dbReference type="ARBA" id="ARBA00023001"/>
    </source>
</evidence>
<evidence type="ECO:0000256" key="12">
    <source>
        <dbReference type="RuleBase" id="RU361175"/>
    </source>
</evidence>
<evidence type="ECO:0000256" key="6">
    <source>
        <dbReference type="ARBA" id="ARBA00023277"/>
    </source>
</evidence>
<evidence type="ECO:0000313" key="13">
    <source>
        <dbReference type="EMBL" id="AHF77384.1"/>
    </source>
</evidence>
<dbReference type="OrthoDB" id="9765195at2"/>
<comment type="catalytic activity">
    <reaction evidence="1 12">
        <text>Hydrolysis of terminal, non-reducing beta-D-glucosyl residues with release of beta-D-glucose.</text>
        <dbReference type="EC" id="3.2.1.21"/>
    </reaction>
</comment>
<keyword evidence="14" id="KW-1185">Reference proteome</keyword>
<dbReference type="InterPro" id="IPR033132">
    <property type="entry name" value="GH_1_N_CS"/>
</dbReference>
<accession>W0HUE2</accession>
<gene>
    <name evidence="13" type="ORF">Sant_2340</name>
</gene>
<dbReference type="PANTHER" id="PTHR10353">
    <property type="entry name" value="GLYCOSYL HYDROLASE"/>
    <property type="match status" value="1"/>
</dbReference>
<keyword evidence="7 12" id="KW-0326">Glycosidase</keyword>
<dbReference type="KEGG" id="sod:Sant_2340"/>
<keyword evidence="8" id="KW-0624">Polysaccharide degradation</keyword>
<evidence type="ECO:0000256" key="11">
    <source>
        <dbReference type="PROSITE-ProRule" id="PRU10055"/>
    </source>
</evidence>
<dbReference type="SUPFAM" id="SSF51445">
    <property type="entry name" value="(Trans)glycosidases"/>
    <property type="match status" value="1"/>
</dbReference>
<keyword evidence="4 12" id="KW-0378">Hydrolase</keyword>
<sequence>MSKHFPPDFLWGVAASAFQTEGATHEDGRGQSVWDDYSHTPGRTVNGDTADIACDHYHRYPEDIALMRRLGVKAYRLSIAWPRILPDGKGRINPLGLDFYDRVIDLLLHEGITPWICLHHWDMPVAVEAAGGWRTRDTAAVFADYAAVVARHFADRVKYYAPINEPNVIPWVAYNLGRHAPGRQSRDACLRAVHHLNLAHGLTVSALRAEVSGAQIGSIISLGPVHPQHDDGPHRQAQVLGECLWRRVMVDPLWLGRYPEPLASELAPLIQPDDMARIQQKMDFFGLNHYNRVYVGPNANASWGVAETAPPPGLPLTDVNWFIDPSAFLEQIHDTARRYGNPPIYITENGAAFPDALRPDRRVVDDARIDYFAGYLAAMHQAIAEGCDVRGYFAWSLMDNFEWGRGYSKRFGLVYTDYPTLQRIPKQSYYWLQQVIKNNALSYRG</sequence>
<dbReference type="PRINTS" id="PR00131">
    <property type="entry name" value="GLHYDRLASE1"/>
</dbReference>
<dbReference type="PATRIC" id="fig|1239307.3.peg.2599"/>
<dbReference type="GO" id="GO:0030245">
    <property type="term" value="P:cellulose catabolic process"/>
    <property type="evidence" value="ECO:0007669"/>
    <property type="project" value="UniProtKB-KW"/>
</dbReference>
<evidence type="ECO:0000256" key="4">
    <source>
        <dbReference type="ARBA" id="ARBA00022801"/>
    </source>
</evidence>